<dbReference type="InterPro" id="IPR007219">
    <property type="entry name" value="XnlR_reg_dom"/>
</dbReference>
<evidence type="ECO:0000256" key="3">
    <source>
        <dbReference type="ARBA" id="ARBA00023125"/>
    </source>
</evidence>
<evidence type="ECO:0000256" key="5">
    <source>
        <dbReference type="ARBA" id="ARBA00023242"/>
    </source>
</evidence>
<gene>
    <name evidence="7" type="ORF">FE257_011111</name>
</gene>
<reference evidence="7" key="1">
    <citation type="journal article" date="2019" name="Beilstein J. Org. Chem.">
        <title>Nanangenines: drimane sesquiterpenoids as the dominant metabolite cohort of a novel Australian fungus, Aspergillus nanangensis.</title>
        <authorList>
            <person name="Lacey H.J."/>
            <person name="Gilchrist C.L.M."/>
            <person name="Crombie A."/>
            <person name="Kalaitzis J.A."/>
            <person name="Vuong D."/>
            <person name="Rutledge P.J."/>
            <person name="Turner P."/>
            <person name="Pitt J.I."/>
            <person name="Lacey E."/>
            <person name="Chooi Y.H."/>
            <person name="Piggott A.M."/>
        </authorList>
    </citation>
    <scope>NUCLEOTIDE SEQUENCE</scope>
    <source>
        <strain evidence="7">MST-FP2251</strain>
    </source>
</reference>
<sequence length="689" mass="77593">MDLPTPPQRLDMVSGPPVRKRARQSCETCKTRKTRCVGGETGACEYCQSMGIACEVNLRSRKRPFYKVSEEVFDYSIKLLRRFVPEEELPDLTVRNIQEILDRLDRGPPASVSPINPVGAAPEDEPPCLPAQEVGASHEEMGAEEHPILREEMGCLVLDSMKKYRYVGADSSLRWNHAARIASERPGPIDPRIIRPLKTGLLPPATPDDIDTDWRKKAFLPCRQICMHYVARFFEHIHPMYWFYSSEQFFSLLDQTLDNEEFVISASWLCSLYCIFALGSLRPRDKGSSSTVPGIPEDAKSATEYLQYAKELSLAVAEEADIDSVRAFGLLSLTMHAMCYSTAAYLHIGTAVRIAFSLGLHHDIFPKTTTSVERERARRVWWTIYTLDYEMASRFGYPCSIVEEVSFMTTSPASEILLDPGPHMPLGYQALSVTLIRLRKKITLDCFLEPTHSGGRLPINRVANSLGALGEWLETVPHHLHWNSALPPQHRRSAGLLHLRYLTCVISITRPFLLFSVARSSDIRLPEKKKCYDELSSVCIDSAEKMVQVITKMRETQTLSSVTLHDCQSIGEVIWVFILALRRRQSSIYQQMLRFCLNTLSEMEKFGWCEKVVPEFEARVYESGVLEGDSGLLGLSSHDIPADVAGPNSMGSQLGDLDVFETLDLFDSRASLMDIFAQGSLEGSLDMIF</sequence>
<keyword evidence="5" id="KW-0539">Nucleus</keyword>
<dbReference type="Gene3D" id="4.10.240.10">
    <property type="entry name" value="Zn(2)-C6 fungal-type DNA-binding domain"/>
    <property type="match status" value="1"/>
</dbReference>
<dbReference type="InterPro" id="IPR050987">
    <property type="entry name" value="AtrR-like"/>
</dbReference>
<dbReference type="CDD" id="cd12148">
    <property type="entry name" value="fungal_TF_MHR"/>
    <property type="match status" value="1"/>
</dbReference>
<evidence type="ECO:0000259" key="6">
    <source>
        <dbReference type="PROSITE" id="PS00463"/>
    </source>
</evidence>
<dbReference type="GO" id="GO:0008270">
    <property type="term" value="F:zinc ion binding"/>
    <property type="evidence" value="ECO:0007669"/>
    <property type="project" value="InterPro"/>
</dbReference>
<evidence type="ECO:0000256" key="4">
    <source>
        <dbReference type="ARBA" id="ARBA00023163"/>
    </source>
</evidence>
<keyword evidence="2" id="KW-0805">Transcription regulation</keyword>
<dbReference type="SMART" id="SM00906">
    <property type="entry name" value="Fungal_trans"/>
    <property type="match status" value="1"/>
</dbReference>
<dbReference type="SMART" id="SM00066">
    <property type="entry name" value="GAL4"/>
    <property type="match status" value="1"/>
</dbReference>
<accession>A0AAD4CHT2</accession>
<dbReference type="GO" id="GO:0009893">
    <property type="term" value="P:positive regulation of metabolic process"/>
    <property type="evidence" value="ECO:0007669"/>
    <property type="project" value="UniProtKB-ARBA"/>
</dbReference>
<evidence type="ECO:0000256" key="1">
    <source>
        <dbReference type="ARBA" id="ARBA00022723"/>
    </source>
</evidence>
<name>A0AAD4CHT2_ASPNN</name>
<keyword evidence="1" id="KW-0479">Metal-binding</keyword>
<dbReference type="AlphaFoldDB" id="A0AAD4CHT2"/>
<dbReference type="GO" id="GO:0003677">
    <property type="term" value="F:DNA binding"/>
    <property type="evidence" value="ECO:0007669"/>
    <property type="project" value="UniProtKB-KW"/>
</dbReference>
<organism evidence="7 8">
    <name type="scientific">Aspergillus nanangensis</name>
    <dbReference type="NCBI Taxonomy" id="2582783"/>
    <lineage>
        <taxon>Eukaryota</taxon>
        <taxon>Fungi</taxon>
        <taxon>Dikarya</taxon>
        <taxon>Ascomycota</taxon>
        <taxon>Pezizomycotina</taxon>
        <taxon>Eurotiomycetes</taxon>
        <taxon>Eurotiomycetidae</taxon>
        <taxon>Eurotiales</taxon>
        <taxon>Aspergillaceae</taxon>
        <taxon>Aspergillus</taxon>
        <taxon>Aspergillus subgen. Circumdati</taxon>
    </lineage>
</organism>
<dbReference type="EMBL" id="VCAU01000072">
    <property type="protein sequence ID" value="KAF9886734.1"/>
    <property type="molecule type" value="Genomic_DNA"/>
</dbReference>
<dbReference type="Pfam" id="PF00172">
    <property type="entry name" value="Zn_clus"/>
    <property type="match status" value="1"/>
</dbReference>
<protein>
    <recommendedName>
        <fullName evidence="6">Zn(2)-C6 fungal-type domain-containing protein</fullName>
    </recommendedName>
</protein>
<dbReference type="Proteomes" id="UP001194746">
    <property type="component" value="Unassembled WGS sequence"/>
</dbReference>
<keyword evidence="8" id="KW-1185">Reference proteome</keyword>
<evidence type="ECO:0000313" key="7">
    <source>
        <dbReference type="EMBL" id="KAF9886734.1"/>
    </source>
</evidence>
<dbReference type="PANTHER" id="PTHR46910:SF39">
    <property type="entry name" value="ZN(II)2CYS6 TRANSCRIPTION FACTOR (EUROFUNG)"/>
    <property type="match status" value="1"/>
</dbReference>
<dbReference type="PANTHER" id="PTHR46910">
    <property type="entry name" value="TRANSCRIPTION FACTOR PDR1"/>
    <property type="match status" value="1"/>
</dbReference>
<dbReference type="InterPro" id="IPR036864">
    <property type="entry name" value="Zn2-C6_fun-type_DNA-bd_sf"/>
</dbReference>
<dbReference type="GO" id="GO:0006351">
    <property type="term" value="P:DNA-templated transcription"/>
    <property type="evidence" value="ECO:0007669"/>
    <property type="project" value="InterPro"/>
</dbReference>
<dbReference type="CDD" id="cd00067">
    <property type="entry name" value="GAL4"/>
    <property type="match status" value="1"/>
</dbReference>
<reference evidence="7" key="2">
    <citation type="submission" date="2020-02" db="EMBL/GenBank/DDBJ databases">
        <authorList>
            <person name="Gilchrist C.L.M."/>
            <person name="Chooi Y.-H."/>
        </authorList>
    </citation>
    <scope>NUCLEOTIDE SEQUENCE</scope>
    <source>
        <strain evidence="7">MST-FP2251</strain>
    </source>
</reference>
<evidence type="ECO:0000256" key="2">
    <source>
        <dbReference type="ARBA" id="ARBA00023015"/>
    </source>
</evidence>
<keyword evidence="4" id="KW-0804">Transcription</keyword>
<dbReference type="Pfam" id="PF04082">
    <property type="entry name" value="Fungal_trans"/>
    <property type="match status" value="1"/>
</dbReference>
<proteinExistence type="predicted"/>
<comment type="caution">
    <text evidence="7">The sequence shown here is derived from an EMBL/GenBank/DDBJ whole genome shotgun (WGS) entry which is preliminary data.</text>
</comment>
<evidence type="ECO:0000313" key="8">
    <source>
        <dbReference type="Proteomes" id="UP001194746"/>
    </source>
</evidence>
<dbReference type="PROSITE" id="PS00463">
    <property type="entry name" value="ZN2_CY6_FUNGAL_1"/>
    <property type="match status" value="1"/>
</dbReference>
<feature type="domain" description="Zn(2)-C6 fungal-type" evidence="6">
    <location>
        <begin position="25"/>
        <end position="54"/>
    </location>
</feature>
<keyword evidence="3" id="KW-0238">DNA-binding</keyword>
<dbReference type="GO" id="GO:0000981">
    <property type="term" value="F:DNA-binding transcription factor activity, RNA polymerase II-specific"/>
    <property type="evidence" value="ECO:0007669"/>
    <property type="project" value="InterPro"/>
</dbReference>
<dbReference type="InterPro" id="IPR001138">
    <property type="entry name" value="Zn2Cys6_DnaBD"/>
</dbReference>
<dbReference type="SUPFAM" id="SSF57701">
    <property type="entry name" value="Zn2/Cys6 DNA-binding domain"/>
    <property type="match status" value="1"/>
</dbReference>